<dbReference type="InterPro" id="IPR043384">
    <property type="entry name" value="RETREG1/3"/>
</dbReference>
<feature type="compositionally biased region" description="Acidic residues" evidence="9">
    <location>
        <begin position="364"/>
        <end position="374"/>
    </location>
</feature>
<reference evidence="13" key="1">
    <citation type="submission" date="2025-08" db="UniProtKB">
        <authorList>
            <consortium name="RefSeq"/>
        </authorList>
    </citation>
    <scope>IDENTIFICATION</scope>
    <source>
        <tissue evidence="13">Muscle</tissue>
    </source>
</reference>
<evidence type="ECO:0000256" key="3">
    <source>
        <dbReference type="ARBA" id="ARBA00022553"/>
    </source>
</evidence>
<feature type="domain" description="RETREG1-3/ARL6IP-like N-terminal reticulon-homology" evidence="11">
    <location>
        <begin position="44"/>
        <end position="205"/>
    </location>
</feature>
<evidence type="ECO:0000256" key="4">
    <source>
        <dbReference type="ARBA" id="ARBA00022692"/>
    </source>
</evidence>
<protein>
    <submittedName>
        <fullName evidence="13">Reticulophagy regulator 3-like</fullName>
    </submittedName>
</protein>
<feature type="transmembrane region" description="Helical" evidence="10">
    <location>
        <begin position="78"/>
        <end position="99"/>
    </location>
</feature>
<dbReference type="Proteomes" id="UP000694941">
    <property type="component" value="Unplaced"/>
</dbReference>
<evidence type="ECO:0000313" key="13">
    <source>
        <dbReference type="RefSeq" id="XP_013782572.1"/>
    </source>
</evidence>
<feature type="compositionally biased region" description="Low complexity" evidence="9">
    <location>
        <begin position="339"/>
        <end position="351"/>
    </location>
</feature>
<accession>A0ABM1BIA7</accession>
<feature type="transmembrane region" description="Helical" evidence="10">
    <location>
        <begin position="38"/>
        <end position="58"/>
    </location>
</feature>
<comment type="similarity">
    <text evidence="2">Belongs to the RETREG family.</text>
</comment>
<dbReference type="RefSeq" id="XP_013782572.1">
    <property type="nucleotide sequence ID" value="XM_013927118.1"/>
</dbReference>
<evidence type="ECO:0000256" key="10">
    <source>
        <dbReference type="SAM" id="Phobius"/>
    </source>
</evidence>
<keyword evidence="4 10" id="KW-0812">Transmembrane</keyword>
<name>A0ABM1BIA7_LIMPO</name>
<dbReference type="GeneID" id="106466817"/>
<organism evidence="12 13">
    <name type="scientific">Limulus polyphemus</name>
    <name type="common">Atlantic horseshoe crab</name>
    <dbReference type="NCBI Taxonomy" id="6850"/>
    <lineage>
        <taxon>Eukaryota</taxon>
        <taxon>Metazoa</taxon>
        <taxon>Ecdysozoa</taxon>
        <taxon>Arthropoda</taxon>
        <taxon>Chelicerata</taxon>
        <taxon>Merostomata</taxon>
        <taxon>Xiphosura</taxon>
        <taxon>Limulidae</taxon>
        <taxon>Limulus</taxon>
    </lineage>
</organism>
<keyword evidence="8 10" id="KW-0472">Membrane</keyword>
<dbReference type="PANTHER" id="PTHR28659">
    <property type="entry name" value="RETICULON-LIKE PROTEIN"/>
    <property type="match status" value="1"/>
</dbReference>
<gene>
    <name evidence="13" type="primary">LOC106466817</name>
</gene>
<sequence>MAFLWREVRRVSKLNPFKYFNAEAEDVSRKKHIEGNALANFLSPFESYVVLLQSLLIWERPYYSAAALISVNCVFWLIVSYSACFYSLLALATLSAFLYKTWVNWIWPEIRVTPSEDKDMEEWTPVHPQVYSVPELSRYLSEWWSSCEVWLRWYWQLRQDYPGVFCILTCSLLGCLALIGHIFPGVVISYAVLMTICLAPGVMLYVIPLSWHEKAKELITIVTSKVQKIQHSAEIGDESVSRTVDTDSDMEDSLPQTSEESLTKELSFTGDIDSVDGKKMHGSRTGADTLPLPCDSLTGSLISEEEDTSLYHGLDSFPDVQEESGDELQANLAVEPQKNNTTTSAGNNGNTIHFHPSYFKEESSESENEEEVFFNEELAFSGSMESSENLPEELAVSSISDSNKSSQLTECELEASIQEEISSELNFSHQRNSDSSTPHLDAPLLQREQSQSSDIDINEYEIVSESEIGS</sequence>
<evidence type="ECO:0000256" key="2">
    <source>
        <dbReference type="ARBA" id="ARBA00006299"/>
    </source>
</evidence>
<evidence type="ECO:0000256" key="6">
    <source>
        <dbReference type="ARBA" id="ARBA00022989"/>
    </source>
</evidence>
<evidence type="ECO:0000256" key="8">
    <source>
        <dbReference type="ARBA" id="ARBA00023136"/>
    </source>
</evidence>
<keyword evidence="7" id="KW-0072">Autophagy</keyword>
<feature type="compositionally biased region" description="Polar residues" evidence="9">
    <location>
        <begin position="425"/>
        <end position="438"/>
    </location>
</feature>
<keyword evidence="5" id="KW-0256">Endoplasmic reticulum</keyword>
<feature type="transmembrane region" description="Helical" evidence="10">
    <location>
        <begin position="161"/>
        <end position="182"/>
    </location>
</feature>
<feature type="transmembrane region" description="Helical" evidence="10">
    <location>
        <begin position="188"/>
        <end position="207"/>
    </location>
</feature>
<keyword evidence="3" id="KW-0597">Phosphoprotein</keyword>
<keyword evidence="6 10" id="KW-1133">Transmembrane helix</keyword>
<evidence type="ECO:0000256" key="7">
    <source>
        <dbReference type="ARBA" id="ARBA00023006"/>
    </source>
</evidence>
<feature type="region of interest" description="Disordered" evidence="9">
    <location>
        <begin position="425"/>
        <end position="470"/>
    </location>
</feature>
<feature type="region of interest" description="Disordered" evidence="9">
    <location>
        <begin position="338"/>
        <end position="411"/>
    </location>
</feature>
<dbReference type="Pfam" id="PF24456">
    <property type="entry name" value="RHD_RETREG1-3"/>
    <property type="match status" value="1"/>
</dbReference>
<proteinExistence type="inferred from homology"/>
<evidence type="ECO:0000256" key="9">
    <source>
        <dbReference type="SAM" id="MobiDB-lite"/>
    </source>
</evidence>
<dbReference type="InterPro" id="IPR057282">
    <property type="entry name" value="RETREG1-3-like_RHD"/>
</dbReference>
<comment type="subcellular location">
    <subcellularLocation>
        <location evidence="1">Endoplasmic reticulum membrane</location>
        <topology evidence="1">Multi-pass membrane protein</topology>
    </subcellularLocation>
</comment>
<feature type="compositionally biased region" description="Polar residues" evidence="9">
    <location>
        <begin position="397"/>
        <end position="409"/>
    </location>
</feature>
<evidence type="ECO:0000259" key="11">
    <source>
        <dbReference type="Pfam" id="PF24456"/>
    </source>
</evidence>
<feature type="region of interest" description="Disordered" evidence="9">
    <location>
        <begin position="237"/>
        <end position="262"/>
    </location>
</feature>
<evidence type="ECO:0000313" key="12">
    <source>
        <dbReference type="Proteomes" id="UP000694941"/>
    </source>
</evidence>
<evidence type="ECO:0000256" key="5">
    <source>
        <dbReference type="ARBA" id="ARBA00022824"/>
    </source>
</evidence>
<dbReference type="PANTHER" id="PTHR28659:SF2">
    <property type="entry name" value="RETICULON-LIKE PROTEIN"/>
    <property type="match status" value="1"/>
</dbReference>
<evidence type="ECO:0000256" key="1">
    <source>
        <dbReference type="ARBA" id="ARBA00004477"/>
    </source>
</evidence>
<keyword evidence="12" id="KW-1185">Reference proteome</keyword>